<dbReference type="SUPFAM" id="SSF49899">
    <property type="entry name" value="Concanavalin A-like lectins/glucanases"/>
    <property type="match status" value="1"/>
</dbReference>
<dbReference type="CDD" id="cd13426">
    <property type="entry name" value="Peptidase_G1"/>
    <property type="match status" value="1"/>
</dbReference>
<dbReference type="Gene3D" id="2.60.120.700">
    <property type="entry name" value="Peptidase G1"/>
    <property type="match status" value="1"/>
</dbReference>
<proteinExistence type="predicted"/>
<evidence type="ECO:0000313" key="3">
    <source>
        <dbReference type="EMBL" id="MCQ4081411.1"/>
    </source>
</evidence>
<sequence length="268" mass="26922">MSFRPSARMLTVAAAGVAAAALATPALAATPTSAPQHPAQITQAIASHESHALHGIRQSTTSSVESTNWSGYAATGSSGAYKSVSSSWVQPSVTCGSSTTYSSFWVGLDGYSNSALEQTGTEADCIGGKATYGAWWEVLPASESAYSGVTVAGGDSMTATVTDNGNGTFTMTLKDSTRGWTKSTTHAGSSGYQDSSAEVIAEAPEVNGSIASLANFGTVNFSGATAGGASLGSTSPTEIVMVNSSGSTVRAQPGSISGGSFSDTWKHS</sequence>
<dbReference type="Pfam" id="PF01828">
    <property type="entry name" value="Peptidase_A4"/>
    <property type="match status" value="1"/>
</dbReference>
<evidence type="ECO:0000256" key="1">
    <source>
        <dbReference type="SAM" id="MobiDB-lite"/>
    </source>
</evidence>
<dbReference type="InterPro" id="IPR000250">
    <property type="entry name" value="Peptidase_G1"/>
</dbReference>
<keyword evidence="2" id="KW-0732">Signal</keyword>
<protein>
    <submittedName>
        <fullName evidence="3">G1 family endopeptidase</fullName>
    </submittedName>
</protein>
<comment type="caution">
    <text evidence="3">The sequence shown here is derived from an EMBL/GenBank/DDBJ whole genome shotgun (WGS) entry which is preliminary data.</text>
</comment>
<accession>A0ABT1PUR1</accession>
<reference evidence="3" key="1">
    <citation type="submission" date="2022-06" db="EMBL/GenBank/DDBJ databases">
        <title>Draft genome sequence of Streptomyces sp. RB6PN25 isolated from peat swamp forest in Thailand.</title>
        <authorList>
            <person name="Duangmal K."/>
            <person name="Klaysubun C."/>
        </authorList>
    </citation>
    <scope>NUCLEOTIDE SEQUENCE</scope>
    <source>
        <strain evidence="3">RB6PN25</strain>
    </source>
</reference>
<dbReference type="Proteomes" id="UP001057702">
    <property type="component" value="Unassembled WGS sequence"/>
</dbReference>
<organism evidence="3 4">
    <name type="scientific">Streptomyces humicola</name>
    <dbReference type="NCBI Taxonomy" id="2953240"/>
    <lineage>
        <taxon>Bacteria</taxon>
        <taxon>Bacillati</taxon>
        <taxon>Actinomycetota</taxon>
        <taxon>Actinomycetes</taxon>
        <taxon>Kitasatosporales</taxon>
        <taxon>Streptomycetaceae</taxon>
        <taxon>Streptomyces</taxon>
    </lineage>
</organism>
<gene>
    <name evidence="3" type="ORF">NGB36_12580</name>
</gene>
<dbReference type="PANTHER" id="PTHR37536">
    <property type="entry name" value="PUTATIVE (AFU_ORTHOLOGUE AFUA_3G02970)-RELATED"/>
    <property type="match status" value="1"/>
</dbReference>
<keyword evidence="4" id="KW-1185">Reference proteome</keyword>
<evidence type="ECO:0000256" key="2">
    <source>
        <dbReference type="SAM" id="SignalP"/>
    </source>
</evidence>
<dbReference type="PANTHER" id="PTHR37536:SF1">
    <property type="entry name" value="ASPERGILLOPEPSIN, PUTAITVE (AFU_ORTHOLOGUE AFUA_7G01200)"/>
    <property type="match status" value="1"/>
</dbReference>
<dbReference type="InterPro" id="IPR038656">
    <property type="entry name" value="Peptidase_G1_sf"/>
</dbReference>
<feature type="chain" id="PRO_5045405843" evidence="2">
    <location>
        <begin position="29"/>
        <end position="268"/>
    </location>
</feature>
<feature type="region of interest" description="Disordered" evidence="1">
    <location>
        <begin position="246"/>
        <end position="268"/>
    </location>
</feature>
<name>A0ABT1PUR1_9ACTN</name>
<evidence type="ECO:0000313" key="4">
    <source>
        <dbReference type="Proteomes" id="UP001057702"/>
    </source>
</evidence>
<dbReference type="InterPro" id="IPR013320">
    <property type="entry name" value="ConA-like_dom_sf"/>
</dbReference>
<dbReference type="EMBL" id="JANFNG010000007">
    <property type="protein sequence ID" value="MCQ4081411.1"/>
    <property type="molecule type" value="Genomic_DNA"/>
</dbReference>
<feature type="signal peptide" evidence="2">
    <location>
        <begin position="1"/>
        <end position="28"/>
    </location>
</feature>
<dbReference type="RefSeq" id="WP_255920304.1">
    <property type="nucleotide sequence ID" value="NZ_JANFNG010000007.1"/>
</dbReference>